<dbReference type="EMBL" id="AUZX01000594">
    <property type="protein sequence ID" value="EQD80541.1"/>
    <property type="molecule type" value="Genomic_DNA"/>
</dbReference>
<gene>
    <name evidence="3" type="ORF">B1A_00786</name>
</gene>
<reference evidence="3" key="1">
    <citation type="submission" date="2013-08" db="EMBL/GenBank/DDBJ databases">
        <authorList>
            <person name="Mendez C."/>
            <person name="Richter M."/>
            <person name="Ferrer M."/>
            <person name="Sanchez J."/>
        </authorList>
    </citation>
    <scope>NUCLEOTIDE SEQUENCE</scope>
</reference>
<proteinExistence type="predicted"/>
<organism evidence="3">
    <name type="scientific">mine drainage metagenome</name>
    <dbReference type="NCBI Taxonomy" id="410659"/>
    <lineage>
        <taxon>unclassified sequences</taxon>
        <taxon>metagenomes</taxon>
        <taxon>ecological metagenomes</taxon>
    </lineage>
</organism>
<dbReference type="InterPro" id="IPR001261">
    <property type="entry name" value="ArgE/DapE_CS"/>
</dbReference>
<sequence>MLDCEQTAHGESAMEQEILRIFEAHLAEYLDDLRNIVDQESPSDDLTSLVSLQRWLRGYLERVGLTVESLGDGDILHATARGGLGGRIVLIGHVDTVFPLGECRRRPFRVDGNRAYGPGAADMKGGVLLMAYALRALTESATPFGTVELVINADEEIGSPRAHPVIA</sequence>
<dbReference type="SUPFAM" id="SSF53187">
    <property type="entry name" value="Zn-dependent exopeptidases"/>
    <property type="match status" value="1"/>
</dbReference>
<dbReference type="InterPro" id="IPR050072">
    <property type="entry name" value="Peptidase_M20A"/>
</dbReference>
<comment type="caution">
    <text evidence="3">The sequence shown here is derived from an EMBL/GenBank/DDBJ whole genome shotgun (WGS) entry which is preliminary data.</text>
</comment>
<name>T1C4Y8_9ZZZZ</name>
<reference evidence="3" key="2">
    <citation type="journal article" date="2014" name="ISME J.">
        <title>Microbial stratification in low pH oxic and suboxic macroscopic growths along an acid mine drainage.</title>
        <authorList>
            <person name="Mendez-Garcia C."/>
            <person name="Mesa V."/>
            <person name="Sprenger R.R."/>
            <person name="Richter M."/>
            <person name="Diez M.S."/>
            <person name="Solano J."/>
            <person name="Bargiela R."/>
            <person name="Golyshina O.V."/>
            <person name="Manteca A."/>
            <person name="Ramos J.L."/>
            <person name="Gallego J.R."/>
            <person name="Llorente I."/>
            <person name="Martins Dos Santos V.A."/>
            <person name="Jensen O.N."/>
            <person name="Pelaez A.I."/>
            <person name="Sanchez J."/>
            <person name="Ferrer M."/>
        </authorList>
    </citation>
    <scope>NUCLEOTIDE SEQUENCE</scope>
</reference>
<dbReference type="PANTHER" id="PTHR43808">
    <property type="entry name" value="ACETYLORNITHINE DEACETYLASE"/>
    <property type="match status" value="1"/>
</dbReference>
<dbReference type="AlphaFoldDB" id="T1C4Y8"/>
<evidence type="ECO:0000256" key="2">
    <source>
        <dbReference type="ARBA" id="ARBA00022833"/>
    </source>
</evidence>
<dbReference type="GO" id="GO:0016787">
    <property type="term" value="F:hydrolase activity"/>
    <property type="evidence" value="ECO:0007669"/>
    <property type="project" value="UniProtKB-KW"/>
</dbReference>
<dbReference type="PROSITE" id="PS00759">
    <property type="entry name" value="ARGE_DAPE_CPG2_2"/>
    <property type="match status" value="1"/>
</dbReference>
<protein>
    <submittedName>
        <fullName evidence="3">Peptidase M20</fullName>
    </submittedName>
</protein>
<dbReference type="Pfam" id="PF01546">
    <property type="entry name" value="Peptidase_M20"/>
    <property type="match status" value="1"/>
</dbReference>
<keyword evidence="1" id="KW-0378">Hydrolase</keyword>
<evidence type="ECO:0000256" key="1">
    <source>
        <dbReference type="ARBA" id="ARBA00022801"/>
    </source>
</evidence>
<dbReference type="InterPro" id="IPR002933">
    <property type="entry name" value="Peptidase_M20"/>
</dbReference>
<dbReference type="Gene3D" id="3.40.630.10">
    <property type="entry name" value="Zn peptidases"/>
    <property type="match status" value="1"/>
</dbReference>
<evidence type="ECO:0000313" key="3">
    <source>
        <dbReference type="EMBL" id="EQD80541.1"/>
    </source>
</evidence>
<keyword evidence="2" id="KW-0862">Zinc</keyword>
<feature type="non-terminal residue" evidence="3">
    <location>
        <position position="167"/>
    </location>
</feature>
<accession>T1C4Y8</accession>
<dbReference type="PANTHER" id="PTHR43808:SF9">
    <property type="entry name" value="BLL0789 PROTEIN"/>
    <property type="match status" value="1"/>
</dbReference>